<evidence type="ECO:0000256" key="1">
    <source>
        <dbReference type="SAM" id="MobiDB-lite"/>
    </source>
</evidence>
<dbReference type="EMBL" id="JAADJF010000268">
    <property type="protein sequence ID" value="KAF4428349.1"/>
    <property type="molecule type" value="Genomic_DNA"/>
</dbReference>
<protein>
    <submittedName>
        <fullName evidence="2">Uncharacterized protein</fullName>
    </submittedName>
</protein>
<dbReference type="Proteomes" id="UP000536711">
    <property type="component" value="Unassembled WGS sequence"/>
</dbReference>
<organism evidence="2 3">
    <name type="scientific">Fusarium acutatum</name>
    <dbReference type="NCBI Taxonomy" id="78861"/>
    <lineage>
        <taxon>Eukaryota</taxon>
        <taxon>Fungi</taxon>
        <taxon>Dikarya</taxon>
        <taxon>Ascomycota</taxon>
        <taxon>Pezizomycotina</taxon>
        <taxon>Sordariomycetes</taxon>
        <taxon>Hypocreomycetidae</taxon>
        <taxon>Hypocreales</taxon>
        <taxon>Nectriaceae</taxon>
        <taxon>Fusarium</taxon>
        <taxon>Fusarium fujikuroi species complex</taxon>
    </lineage>
</organism>
<comment type="caution">
    <text evidence="2">The sequence shown here is derived from an EMBL/GenBank/DDBJ whole genome shotgun (WGS) entry which is preliminary data.</text>
</comment>
<name>A0A8H4JI89_9HYPO</name>
<keyword evidence="3" id="KW-1185">Reference proteome</keyword>
<proteinExistence type="predicted"/>
<evidence type="ECO:0000313" key="3">
    <source>
        <dbReference type="Proteomes" id="UP000536711"/>
    </source>
</evidence>
<feature type="region of interest" description="Disordered" evidence="1">
    <location>
        <begin position="1007"/>
        <end position="1031"/>
    </location>
</feature>
<gene>
    <name evidence="2" type="ORF">FACUT_9380</name>
</gene>
<dbReference type="AlphaFoldDB" id="A0A8H4JI89"/>
<sequence>MVALTDLTRPLTIPTKVPAPARDGELKWAASGNESPTLDIVTCSEFVEYAAPVQHFSSKHKFKAIQGFQQEPTLFAIGDSGELNVLIHEQGVSSGWTLHSISPSSAKVVSFDAIDIHDVQTAKLGIYLAATISDANNASKLYFAFLPVAALKAEEGSGSSIWKNIPWVEIPDPQGPKAITSLLLGVVKNRPAGCSPLVLFVGTQLHGEKAATFYAVDLTPGLHDPWTLFSPATEADIVVDIQPASLKAEDGVFVLTRKGIQASTECLFYELDPTGLDLVKTSIKRIATAALGRIQAITTSRTWLGTDLIVACEKGVGFINHRYPTSPPLQAKGLPSISFCDVVCSEEVNPSKKTETCISIYAVSNAGELYFIQGSRKWSTNGAIELWSSGLPIRNNISKITCRYNTKVRSSQLIYTNDASSTLKYLLRDSDTGYWSDASISFAAPQQVSTYNAFVSTISIRDTRGRSVGQGFPVAIASISTSVLVNERSYTLSEQVTRVITNDQGQIVVVAAAMDSMKAPTYTIHISHEGIGHLATIEAGQRLVRLLSEVNSIDSIINAKSTTGELIFDKKMFDDKNQELQESVGLLQQFPALVEKVSSPTTTSGTDFIQLASGDRDGGFLNIIGDALEWIRNTTKSAVKLIIKPVLKGIKIALQFLDKVIDVVVDSVGPLIDLLGTVMKNKLGFDFNDIFKWLGLTFDNDKTKKNQMVLEKSITTALSLPGEITRGTEKDLERMFERIEANMEPLLGHRNPISIPDQEDPHAALRRSPLAWLFDNPVVNMIMRFNPVSVILDALSESFDEELGGFVQIPNIFSHFRKAFGTLGHVAEKQSDLFLDLLTRFWDRIKDFVSQPSRILELLKDGFQDFFRTIFDAIKTLITGLWESVGQFMDGLLSFINDKWKIPILTRLFKWYTDQDFTLMNLFTFAVTRILGLIVGEDQVHYFLNFSETLDEMIAVVKSGNIFSFGGSSMMTHAVNFSAVTTNRLQVDAQVASPFALSMLQTNTDLSAHASDPSKNSARHGSDHDTHHLSKEAKHRIHKFESWAKGITSIVGGFRFLAVVMESQQLLADEAEHGTGPLVSISLSATAVWKAKDHKLSKACSFGATVCVTIGTFSEVIALHIVPGWNEEGPGSGTARVSQFVELLASGLGFASCLCAPFPPTKGAAPILSVGDGIGSLVSVALTVVSATAPGDEDDKFKEKAEQWLDNNGQLYMITGFVTVVNASCHVTNSGFSGVDFDISITQALEAVILGVGGVPVELPSISAEWRNQSDKFVA</sequence>
<accession>A0A8H4JI89</accession>
<feature type="compositionally biased region" description="Basic and acidic residues" evidence="1">
    <location>
        <begin position="1020"/>
        <end position="1031"/>
    </location>
</feature>
<evidence type="ECO:0000313" key="2">
    <source>
        <dbReference type="EMBL" id="KAF4428349.1"/>
    </source>
</evidence>
<reference evidence="2 3" key="1">
    <citation type="submission" date="2020-01" db="EMBL/GenBank/DDBJ databases">
        <title>Identification and distribution of gene clusters putatively required for synthesis of sphingolipid metabolism inhibitors in phylogenetically diverse species of the filamentous fungus Fusarium.</title>
        <authorList>
            <person name="Kim H.-S."/>
            <person name="Busman M."/>
            <person name="Brown D.W."/>
            <person name="Divon H."/>
            <person name="Uhlig S."/>
            <person name="Proctor R.H."/>
        </authorList>
    </citation>
    <scope>NUCLEOTIDE SEQUENCE [LARGE SCALE GENOMIC DNA]</scope>
    <source>
        <strain evidence="2 3">NRRL 13308</strain>
    </source>
</reference>
<dbReference type="OrthoDB" id="3235083at2759"/>